<dbReference type="Proteomes" id="UP001143486">
    <property type="component" value="Unassembled WGS sequence"/>
</dbReference>
<dbReference type="EMBL" id="BSFE01000008">
    <property type="protein sequence ID" value="GLK53101.1"/>
    <property type="molecule type" value="Genomic_DNA"/>
</dbReference>
<name>A0A9W6IMN9_9PROT</name>
<comment type="caution">
    <text evidence="1">The sequence shown here is derived from an EMBL/GenBank/DDBJ whole genome shotgun (WGS) entry which is preliminary data.</text>
</comment>
<protein>
    <submittedName>
        <fullName evidence="1">Uncharacterized protein</fullName>
    </submittedName>
</protein>
<evidence type="ECO:0000313" key="1">
    <source>
        <dbReference type="EMBL" id="GLK53101.1"/>
    </source>
</evidence>
<evidence type="ECO:0000313" key="2">
    <source>
        <dbReference type="Proteomes" id="UP001143486"/>
    </source>
</evidence>
<gene>
    <name evidence="1" type="ORF">GCM10017621_26090</name>
</gene>
<reference evidence="1" key="1">
    <citation type="journal article" date="2014" name="Int. J. Syst. Evol. Microbiol.">
        <title>Complete genome sequence of Corynebacterium casei LMG S-19264T (=DSM 44701T), isolated from a smear-ripened cheese.</title>
        <authorList>
            <consortium name="US DOE Joint Genome Institute (JGI-PGF)"/>
            <person name="Walter F."/>
            <person name="Albersmeier A."/>
            <person name="Kalinowski J."/>
            <person name="Ruckert C."/>
        </authorList>
    </citation>
    <scope>NUCLEOTIDE SEQUENCE</scope>
    <source>
        <strain evidence="1">VKM B-1513</strain>
    </source>
</reference>
<keyword evidence="2" id="KW-1185">Reference proteome</keyword>
<proteinExistence type="predicted"/>
<reference evidence="1" key="2">
    <citation type="submission" date="2023-01" db="EMBL/GenBank/DDBJ databases">
        <authorList>
            <person name="Sun Q."/>
            <person name="Evtushenko L."/>
        </authorList>
    </citation>
    <scope>NUCLEOTIDE SEQUENCE</scope>
    <source>
        <strain evidence="1">VKM B-1513</strain>
    </source>
</reference>
<sequence length="77" mass="7940">MPAAGATIPMATIWADAALPTTWTVTAISRMAASPDPDLFAPPGDRHTLSRVAETFAMLAGPVRVALSLRKPGAPAD</sequence>
<accession>A0A9W6IMN9</accession>
<organism evidence="1 2">
    <name type="scientific">Maricaulis virginensis</name>
    <dbReference type="NCBI Taxonomy" id="144022"/>
    <lineage>
        <taxon>Bacteria</taxon>
        <taxon>Pseudomonadati</taxon>
        <taxon>Pseudomonadota</taxon>
        <taxon>Alphaproteobacteria</taxon>
        <taxon>Maricaulales</taxon>
        <taxon>Maricaulaceae</taxon>
        <taxon>Maricaulis</taxon>
    </lineage>
</organism>
<dbReference type="AlphaFoldDB" id="A0A9W6IMN9"/>